<feature type="transmembrane region" description="Helical" evidence="1">
    <location>
        <begin position="119"/>
        <end position="142"/>
    </location>
</feature>
<reference evidence="3" key="1">
    <citation type="submission" date="2017-10" db="EMBL/GenBank/DDBJ databases">
        <authorList>
            <person name="Kravchenko I.K."/>
            <person name="Grouzdev D.S."/>
        </authorList>
    </citation>
    <scope>NUCLEOTIDE SEQUENCE [LARGE SCALE GENOMIC DNA]</scope>
    <source>
        <strain evidence="3">B2</strain>
    </source>
</reference>
<comment type="caution">
    <text evidence="2">The sequence shown here is derived from an EMBL/GenBank/DDBJ whole genome shotgun (WGS) entry which is preliminary data.</text>
</comment>
<dbReference type="RefSeq" id="WP_098735007.1">
    <property type="nucleotide sequence ID" value="NZ_PDKW01000037.1"/>
</dbReference>
<evidence type="ECO:0000256" key="1">
    <source>
        <dbReference type="SAM" id="Phobius"/>
    </source>
</evidence>
<evidence type="ECO:0000313" key="3">
    <source>
        <dbReference type="Proteomes" id="UP000225379"/>
    </source>
</evidence>
<keyword evidence="3" id="KW-1185">Reference proteome</keyword>
<gene>
    <name evidence="2" type="ORF">CRT60_03255</name>
</gene>
<dbReference type="AlphaFoldDB" id="A0A2B8BMC6"/>
<keyword evidence="1" id="KW-1133">Transmembrane helix</keyword>
<protein>
    <recommendedName>
        <fullName evidence="4">Conjugal transfer protein TraM</fullName>
    </recommendedName>
</protein>
<proteinExistence type="predicted"/>
<dbReference type="EMBL" id="PDKW01000037">
    <property type="protein sequence ID" value="PGH59015.1"/>
    <property type="molecule type" value="Genomic_DNA"/>
</dbReference>
<organism evidence="2 3">
    <name type="scientific">Azospirillum palustre</name>
    <dbReference type="NCBI Taxonomy" id="2044885"/>
    <lineage>
        <taxon>Bacteria</taxon>
        <taxon>Pseudomonadati</taxon>
        <taxon>Pseudomonadota</taxon>
        <taxon>Alphaproteobacteria</taxon>
        <taxon>Rhodospirillales</taxon>
        <taxon>Azospirillaceae</taxon>
        <taxon>Azospirillum</taxon>
    </lineage>
</organism>
<keyword evidence="1" id="KW-0812">Transmembrane</keyword>
<dbReference type="Proteomes" id="UP000225379">
    <property type="component" value="Unassembled WGS sequence"/>
</dbReference>
<sequence length="143" mass="14843">MDVQRLIGEVAKRHNVLLGPSDPILVTLTLNELVLSSYVERLNAVLEQAEDRTAAGSAQQIAAARELAGKLVTETGGYVAGQVEEAGKAVQAQLLASLGRQVQAAQEAAEQAAMARRTALYAALVAVGAVCCLFGLLVGAIAF</sequence>
<name>A0A2B8BMC6_9PROT</name>
<evidence type="ECO:0000313" key="2">
    <source>
        <dbReference type="EMBL" id="PGH59015.1"/>
    </source>
</evidence>
<keyword evidence="1" id="KW-0472">Membrane</keyword>
<dbReference type="OrthoDB" id="8481903at2"/>
<accession>A0A2B8BMC6</accession>
<evidence type="ECO:0008006" key="4">
    <source>
        <dbReference type="Google" id="ProtNLM"/>
    </source>
</evidence>